<feature type="transmembrane region" description="Helical" evidence="2">
    <location>
        <begin position="30"/>
        <end position="48"/>
    </location>
</feature>
<protein>
    <recommendedName>
        <fullName evidence="3">DUF6542 domain-containing protein</fullName>
    </recommendedName>
</protein>
<accession>A0ABN2YKT2</accession>
<comment type="caution">
    <text evidence="4">The sequence shown here is derived from an EMBL/GenBank/DDBJ whole genome shotgun (WGS) entry which is preliminary data.</text>
</comment>
<feature type="transmembrane region" description="Helical" evidence="2">
    <location>
        <begin position="76"/>
        <end position="97"/>
    </location>
</feature>
<dbReference type="EMBL" id="BAAAQQ010000013">
    <property type="protein sequence ID" value="GAA2128992.1"/>
    <property type="molecule type" value="Genomic_DNA"/>
</dbReference>
<dbReference type="InterPro" id="IPR046672">
    <property type="entry name" value="DUF6542"/>
</dbReference>
<feature type="transmembrane region" description="Helical" evidence="2">
    <location>
        <begin position="54"/>
        <end position="71"/>
    </location>
</feature>
<evidence type="ECO:0000256" key="1">
    <source>
        <dbReference type="SAM" id="MobiDB-lite"/>
    </source>
</evidence>
<dbReference type="Pfam" id="PF20177">
    <property type="entry name" value="DUF6542"/>
    <property type="match status" value="1"/>
</dbReference>
<dbReference type="RefSeq" id="WP_344304611.1">
    <property type="nucleotide sequence ID" value="NZ_BAAAQQ010000013.1"/>
</dbReference>
<keyword evidence="5" id="KW-1185">Reference proteome</keyword>
<feature type="transmembrane region" description="Helical" evidence="2">
    <location>
        <begin position="117"/>
        <end position="137"/>
    </location>
</feature>
<keyword evidence="2" id="KW-1133">Transmembrane helix</keyword>
<keyword evidence="2" id="KW-0812">Transmembrane</keyword>
<keyword evidence="2" id="KW-0472">Membrane</keyword>
<evidence type="ECO:0000313" key="5">
    <source>
        <dbReference type="Proteomes" id="UP001500575"/>
    </source>
</evidence>
<gene>
    <name evidence="4" type="ORF">GCM10009843_30100</name>
</gene>
<reference evidence="4 5" key="1">
    <citation type="journal article" date="2019" name="Int. J. Syst. Evol. Microbiol.">
        <title>The Global Catalogue of Microorganisms (GCM) 10K type strain sequencing project: providing services to taxonomists for standard genome sequencing and annotation.</title>
        <authorList>
            <consortium name="The Broad Institute Genomics Platform"/>
            <consortium name="The Broad Institute Genome Sequencing Center for Infectious Disease"/>
            <person name="Wu L."/>
            <person name="Ma J."/>
        </authorList>
    </citation>
    <scope>NUCLEOTIDE SEQUENCE [LARGE SCALE GENOMIC DNA]</scope>
    <source>
        <strain evidence="4 5">JCM 16021</strain>
    </source>
</reference>
<feature type="domain" description="DUF6542" evidence="3">
    <location>
        <begin position="29"/>
        <end position="132"/>
    </location>
</feature>
<feature type="region of interest" description="Disordered" evidence="1">
    <location>
        <begin position="1"/>
        <end position="23"/>
    </location>
</feature>
<sequence length="150" mass="15544">MSGVTSVRTEPGPGHQQAAWPAGRDPGGQVVALGFALTLSAVAIDLVISGELSLFFDLCFVASCLLLAWLVRPRDFFTVGVLPPLLMLGVFILAGIAKPGLIAHPSDGVVQAVVSGLSVHAPALVAGYALVLGSLAYRARKARRPIAHLL</sequence>
<evidence type="ECO:0000256" key="2">
    <source>
        <dbReference type="SAM" id="Phobius"/>
    </source>
</evidence>
<proteinExistence type="predicted"/>
<evidence type="ECO:0000259" key="3">
    <source>
        <dbReference type="Pfam" id="PF20177"/>
    </source>
</evidence>
<organism evidence="4 5">
    <name type="scientific">Nocardioides bigeumensis</name>
    <dbReference type="NCBI Taxonomy" id="433657"/>
    <lineage>
        <taxon>Bacteria</taxon>
        <taxon>Bacillati</taxon>
        <taxon>Actinomycetota</taxon>
        <taxon>Actinomycetes</taxon>
        <taxon>Propionibacteriales</taxon>
        <taxon>Nocardioidaceae</taxon>
        <taxon>Nocardioides</taxon>
    </lineage>
</organism>
<evidence type="ECO:0000313" key="4">
    <source>
        <dbReference type="EMBL" id="GAA2128992.1"/>
    </source>
</evidence>
<dbReference type="Proteomes" id="UP001500575">
    <property type="component" value="Unassembled WGS sequence"/>
</dbReference>
<name>A0ABN2YKT2_9ACTN</name>